<dbReference type="InterPro" id="IPR032594">
    <property type="entry name" value="DUF4906"/>
</dbReference>
<feature type="region of interest" description="Disordered" evidence="1">
    <location>
        <begin position="55"/>
        <end position="74"/>
    </location>
</feature>
<dbReference type="EMBL" id="WKLP01000093">
    <property type="protein sequence ID" value="MRY14916.1"/>
    <property type="molecule type" value="Genomic_DNA"/>
</dbReference>
<proteinExistence type="predicted"/>
<organism evidence="3">
    <name type="scientific">Parabacteroides goldsteinii</name>
    <dbReference type="NCBI Taxonomy" id="328812"/>
    <lineage>
        <taxon>Bacteria</taxon>
        <taxon>Pseudomonadati</taxon>
        <taxon>Bacteroidota</taxon>
        <taxon>Bacteroidia</taxon>
        <taxon>Bacteroidales</taxon>
        <taxon>Tannerellaceae</taxon>
        <taxon>Parabacteroides</taxon>
    </lineage>
</organism>
<evidence type="ECO:0000259" key="2">
    <source>
        <dbReference type="Pfam" id="PF16249"/>
    </source>
</evidence>
<dbReference type="RefSeq" id="WP_010803187.1">
    <property type="nucleotide sequence ID" value="NZ_CAJSYT010000009.1"/>
</dbReference>
<dbReference type="PROSITE" id="PS51257">
    <property type="entry name" value="PROKAR_LIPOPROTEIN"/>
    <property type="match status" value="1"/>
</dbReference>
<protein>
    <submittedName>
        <fullName evidence="3">DUF4906 domain-containing protein</fullName>
    </submittedName>
</protein>
<evidence type="ECO:0000256" key="1">
    <source>
        <dbReference type="SAM" id="MobiDB-lite"/>
    </source>
</evidence>
<evidence type="ECO:0000313" key="3">
    <source>
        <dbReference type="EMBL" id="MRY14916.1"/>
    </source>
</evidence>
<sequence>MAGIGHKLETKGVIMTLLSLVLIGTGCEDKIDSSVVNPSEGKTVEVTLNIGIADEEDGTGASASPTSKAGSSSYSGSAFEVVSVADVQTKSGTDIPDQLYNLEIWQYNESGNKIGGEALGNVTIGSTFTASLTLATGCKLLLVARGASTDFESLSGKTLSAVQDLKVEAKKSNINKIATNATGNGLANMTYYLLLENVNITSDGKIESPTGKDVRLLLKRLAVKVQLDWTFAQEMTNKGYTLKEVKLCQVPAHYRLVPQTEKTDKWGDVYPSSVAEFVDLYRLTGTELTDAKGTQTVWIPANARGISPYSNSPYYRNKTNANPAATYAEFVVDNSEKKERLYYRVYLGGNETDDFNLLENKNYHWTVNINNANYTNDPRIQLLDQTPVESSNLQPTSNCFMMRPGTNICFNPYKHEAGTNGWNTELTTGAIIQSQKTIDHVEVLWQTKDAGTSGDLVMGYVIDDNNHENLVNLTNGNDINSARIHVKVPVTNGGNAVIAAKNSSGTIVWSWHIWISDYVPVGLSGDITTINRNKAIEAAQNATQEGMVQVYGGISWTDPNGAFYRCVIMDRHLGAIRAGMQTNQLDGVRTFGLLYQGGRKDPFFSSADGTTNEAKTIYNGNGVEVSIDRSFSFTTYQQTIEHPLAFCRNDDAMANKPNAWNGDKAKTIYDPCPQGWRVPSSEYLNNANQTAGGYDQRDGDAKSALFAGFGFSNSSYVTAKTNSDDLLTPGNILYYDGTALHEMSEGKNKSSFPGSGYLYIGGSGESKENNSKKSAFFPGVSLREQASANYRANNSNNALYLWSSTQNNKPGNMPFLEFNQISADNTVAGKVNLCFQLNDHRIYGFSVRCIQDNIFDREPADYQADLKK</sequence>
<gene>
    <name evidence="3" type="ORF">GKE01_26295</name>
</gene>
<comment type="caution">
    <text evidence="3">The sequence shown here is derived from an EMBL/GenBank/DDBJ whole genome shotgun (WGS) entry which is preliminary data.</text>
</comment>
<dbReference type="Pfam" id="PF16249">
    <property type="entry name" value="DUF4906"/>
    <property type="match status" value="1"/>
</dbReference>
<dbReference type="AlphaFoldDB" id="A0A6G1ZLS6"/>
<feature type="compositionally biased region" description="Low complexity" evidence="1">
    <location>
        <begin position="59"/>
        <end position="74"/>
    </location>
</feature>
<feature type="domain" description="DUF4906" evidence="2">
    <location>
        <begin position="294"/>
        <end position="366"/>
    </location>
</feature>
<reference evidence="3" key="1">
    <citation type="journal article" date="2019" name="Nat. Med.">
        <title>A library of human gut bacterial isolates paired with longitudinal multiomics data enables mechanistic microbiome research.</title>
        <authorList>
            <person name="Poyet M."/>
            <person name="Groussin M."/>
            <person name="Gibbons S.M."/>
            <person name="Avila-Pacheco J."/>
            <person name="Jiang X."/>
            <person name="Kearney S.M."/>
            <person name="Perrotta A.R."/>
            <person name="Berdy B."/>
            <person name="Zhao S."/>
            <person name="Lieberman T.D."/>
            <person name="Swanson P.K."/>
            <person name="Smith M."/>
            <person name="Roesemann S."/>
            <person name="Alexander J.E."/>
            <person name="Rich S.A."/>
            <person name="Livny J."/>
            <person name="Vlamakis H."/>
            <person name="Clish C."/>
            <person name="Bullock K."/>
            <person name="Deik A."/>
            <person name="Scott J."/>
            <person name="Pierce K.A."/>
            <person name="Xavier R.J."/>
            <person name="Alm E.J."/>
        </authorList>
    </citation>
    <scope>NUCLEOTIDE SEQUENCE</scope>
    <source>
        <strain evidence="3">BIOML-A4</strain>
    </source>
</reference>
<name>A0A6G1ZLS6_9BACT</name>
<accession>A0A6G1ZLS6</accession>